<gene>
    <name evidence="1" type="ORF">MLD38_030493</name>
</gene>
<accession>A0ACB9MME4</accession>
<comment type="caution">
    <text evidence="1">The sequence shown here is derived from an EMBL/GenBank/DDBJ whole genome shotgun (WGS) entry which is preliminary data.</text>
</comment>
<proteinExistence type="predicted"/>
<evidence type="ECO:0000313" key="2">
    <source>
        <dbReference type="Proteomes" id="UP001057402"/>
    </source>
</evidence>
<name>A0ACB9MME4_9MYRT</name>
<sequence length="117" mass="11871">MRPRVLSIVGLLAASLLLLSLEAMAAETASRATDDENVYTKAYKNDNGDPIMTYGLPGDPGSGGGGYGGYGGYGRGGGGYGGYGGYRGGGYGGYPGNGVRFGEYRGRGGFGRYGGFP</sequence>
<keyword evidence="2" id="KW-1185">Reference proteome</keyword>
<dbReference type="EMBL" id="CM042888">
    <property type="protein sequence ID" value="KAI4325065.1"/>
    <property type="molecule type" value="Genomic_DNA"/>
</dbReference>
<evidence type="ECO:0000313" key="1">
    <source>
        <dbReference type="EMBL" id="KAI4325065.1"/>
    </source>
</evidence>
<dbReference type="Proteomes" id="UP001057402">
    <property type="component" value="Chromosome 9"/>
</dbReference>
<protein>
    <submittedName>
        <fullName evidence="1">Uncharacterized protein</fullName>
    </submittedName>
</protein>
<organism evidence="1 2">
    <name type="scientific">Melastoma candidum</name>
    <dbReference type="NCBI Taxonomy" id="119954"/>
    <lineage>
        <taxon>Eukaryota</taxon>
        <taxon>Viridiplantae</taxon>
        <taxon>Streptophyta</taxon>
        <taxon>Embryophyta</taxon>
        <taxon>Tracheophyta</taxon>
        <taxon>Spermatophyta</taxon>
        <taxon>Magnoliopsida</taxon>
        <taxon>eudicotyledons</taxon>
        <taxon>Gunneridae</taxon>
        <taxon>Pentapetalae</taxon>
        <taxon>rosids</taxon>
        <taxon>malvids</taxon>
        <taxon>Myrtales</taxon>
        <taxon>Melastomataceae</taxon>
        <taxon>Melastomatoideae</taxon>
        <taxon>Melastomateae</taxon>
        <taxon>Melastoma</taxon>
    </lineage>
</organism>
<reference evidence="2" key="1">
    <citation type="journal article" date="2023" name="Front. Plant Sci.">
        <title>Chromosomal-level genome assembly of Melastoma candidum provides insights into trichome evolution.</title>
        <authorList>
            <person name="Zhong Y."/>
            <person name="Wu W."/>
            <person name="Sun C."/>
            <person name="Zou P."/>
            <person name="Liu Y."/>
            <person name="Dai S."/>
            <person name="Zhou R."/>
        </authorList>
    </citation>
    <scope>NUCLEOTIDE SEQUENCE [LARGE SCALE GENOMIC DNA]</scope>
</reference>